<evidence type="ECO:0000256" key="1">
    <source>
        <dbReference type="ARBA" id="ARBA00022452"/>
    </source>
</evidence>
<gene>
    <name evidence="6" type="ORF">BWI75_09185</name>
</gene>
<keyword evidence="1" id="KW-0472">Membrane</keyword>
<evidence type="ECO:0000259" key="4">
    <source>
        <dbReference type="Pfam" id="PF03865"/>
    </source>
</evidence>
<evidence type="ECO:0000313" key="7">
    <source>
        <dbReference type="Proteomes" id="UP000441797"/>
    </source>
</evidence>
<evidence type="ECO:0000313" key="6">
    <source>
        <dbReference type="EMBL" id="MUL36518.1"/>
    </source>
</evidence>
<dbReference type="InterPro" id="IPR013686">
    <property type="entry name" value="Polypept-transport_assoc_ShlB"/>
</dbReference>
<dbReference type="Gene3D" id="2.40.160.50">
    <property type="entry name" value="membrane protein fhac: a member of the omp85/tpsb transporter family"/>
    <property type="match status" value="1"/>
</dbReference>
<reference evidence="6 7" key="1">
    <citation type="journal article" date="2019" name="Front. Microbiol.">
        <title>Genomic Features for Desiccation Tolerance and Sugar Biosynthesis in the Extremophile Gloeocapsopsis sp. UTEX B3054.</title>
        <authorList>
            <person name="Urrejola C."/>
            <person name="Alcorta J."/>
            <person name="Salas L."/>
            <person name="Vasquez M."/>
            <person name="Polz M.F."/>
            <person name="Vicuna R."/>
            <person name="Diez B."/>
        </authorList>
    </citation>
    <scope>NUCLEOTIDE SEQUENCE [LARGE SCALE GENOMIC DNA]</scope>
    <source>
        <strain evidence="6 7">1H9</strain>
    </source>
</reference>
<feature type="domain" description="Polypeptide-transport-associated ShlB-type" evidence="5">
    <location>
        <begin position="29"/>
        <end position="103"/>
    </location>
</feature>
<dbReference type="EMBL" id="NAPY01000011">
    <property type="protein sequence ID" value="MUL36518.1"/>
    <property type="molecule type" value="Genomic_DNA"/>
</dbReference>
<dbReference type="Proteomes" id="UP000441797">
    <property type="component" value="Unassembled WGS sequence"/>
</dbReference>
<dbReference type="Pfam" id="PF03865">
    <property type="entry name" value="ShlB"/>
    <property type="match status" value="1"/>
</dbReference>
<evidence type="ECO:0000256" key="2">
    <source>
        <dbReference type="ARBA" id="ARBA00022692"/>
    </source>
</evidence>
<proteinExistence type="predicted"/>
<protein>
    <recommendedName>
        <fullName evidence="8">POTRA domain-containing protein</fullName>
    </recommendedName>
</protein>
<comment type="caution">
    <text evidence="6">The sequence shown here is derived from an EMBL/GenBank/DDBJ whole genome shotgun (WGS) entry which is preliminary data.</text>
</comment>
<dbReference type="Gene3D" id="3.10.20.310">
    <property type="entry name" value="membrane protein fhac"/>
    <property type="match status" value="1"/>
</dbReference>
<keyword evidence="3" id="KW-0998">Cell outer membrane</keyword>
<dbReference type="Pfam" id="PF08479">
    <property type="entry name" value="POTRA_2"/>
    <property type="match status" value="1"/>
</dbReference>
<keyword evidence="2" id="KW-0812">Transmembrane</keyword>
<evidence type="ECO:0008006" key="8">
    <source>
        <dbReference type="Google" id="ProtNLM"/>
    </source>
</evidence>
<sequence>MTAAATTGDYCSASERIHSPTRSRTAKIRLNSLQVEGSTVYNPERLQKLKAEFLGRDISLSDLYQTANQITQLYREDGYVLSQALVPEQTIRDGVARIQVIEGFVERVDFTGAPQEQLNRLKRFEEKIVGARPLNVRSLERYLLLANDFAGIQAQGVLSPGNSVGASILTVNVKYNPTNKLEVNSRSSSSVGPLQSQTAQLLNSLTGSGEQITVSQATTPIDPRELTATGIGVSVPIGYEGLRFAFNGDYTNVRPGKDLSQYDINGNTYSASLGVAYPLIRSRASNLSISGAFDWSNRAVTTRFTGTQETLSEERLRVLRAGVNFNQIDVGGAWQGNIQVSQGISDLGATTEGTAAKPLSRSSGSAAFTKLNLHLIRQQSLPGGLSLQLAGAAQITGNSLLVSEQFSLGGDEFGRAFDPSQVLGDSGYALRAELQRQFAYKVGRQRFAVTQPYIFYDYGQVFRKHTSAAEHSQDTLSSVGLRVRQSLNDSFSLQAELGFPLMRTDSNFNRDPRIFVTLKGSF</sequence>
<dbReference type="PANTHER" id="PTHR34597:SF6">
    <property type="entry name" value="BLR6126 PROTEIN"/>
    <property type="match status" value="1"/>
</dbReference>
<dbReference type="GO" id="GO:0046819">
    <property type="term" value="P:protein secretion by the type V secretion system"/>
    <property type="evidence" value="ECO:0007669"/>
    <property type="project" value="TreeGrafter"/>
</dbReference>
<accession>A0A6N8FTS8</accession>
<name>A0A6N8FTS8_9CHRO</name>
<feature type="domain" description="Haemolysin activator HlyB C-terminal" evidence="4">
    <location>
        <begin position="180"/>
        <end position="481"/>
    </location>
</feature>
<keyword evidence="7" id="KW-1185">Reference proteome</keyword>
<keyword evidence="1" id="KW-1134">Transmembrane beta strand</keyword>
<dbReference type="GO" id="GO:0008320">
    <property type="term" value="F:protein transmembrane transporter activity"/>
    <property type="evidence" value="ECO:0007669"/>
    <property type="project" value="TreeGrafter"/>
</dbReference>
<dbReference type="GO" id="GO:0098046">
    <property type="term" value="C:type V protein secretion system complex"/>
    <property type="evidence" value="ECO:0007669"/>
    <property type="project" value="TreeGrafter"/>
</dbReference>
<dbReference type="InterPro" id="IPR005565">
    <property type="entry name" value="Hemolysn_activator_HlyB_C"/>
</dbReference>
<organism evidence="6 7">
    <name type="scientific">Gloeocapsopsis dulcis AAB1 = 1H9</name>
    <dbReference type="NCBI Taxonomy" id="1433147"/>
    <lineage>
        <taxon>Bacteria</taxon>
        <taxon>Bacillati</taxon>
        <taxon>Cyanobacteriota</taxon>
        <taxon>Cyanophyceae</taxon>
        <taxon>Oscillatoriophycideae</taxon>
        <taxon>Chroococcales</taxon>
        <taxon>Chroococcaceae</taxon>
        <taxon>Gloeocapsopsis</taxon>
        <taxon>Gloeocapsopsis dulcis</taxon>
    </lineage>
</organism>
<dbReference type="AlphaFoldDB" id="A0A6N8FTS8"/>
<dbReference type="PANTHER" id="PTHR34597">
    <property type="entry name" value="SLR1661 PROTEIN"/>
    <property type="match status" value="1"/>
</dbReference>
<evidence type="ECO:0000256" key="3">
    <source>
        <dbReference type="ARBA" id="ARBA00023237"/>
    </source>
</evidence>
<dbReference type="InterPro" id="IPR051544">
    <property type="entry name" value="TPS_OM_transporter"/>
</dbReference>
<evidence type="ECO:0000259" key="5">
    <source>
        <dbReference type="Pfam" id="PF08479"/>
    </source>
</evidence>